<reference evidence="2 3" key="1">
    <citation type="journal article" date="2023" name="Nucleic Acids Res.">
        <title>The hologenome of Daphnia magna reveals possible DNA methylation and microbiome-mediated evolution of the host genome.</title>
        <authorList>
            <person name="Chaturvedi A."/>
            <person name="Li X."/>
            <person name="Dhandapani V."/>
            <person name="Marshall H."/>
            <person name="Kissane S."/>
            <person name="Cuenca-Cambronero M."/>
            <person name="Asole G."/>
            <person name="Calvet F."/>
            <person name="Ruiz-Romero M."/>
            <person name="Marangio P."/>
            <person name="Guigo R."/>
            <person name="Rago D."/>
            <person name="Mirbahai L."/>
            <person name="Eastwood N."/>
            <person name="Colbourne J.K."/>
            <person name="Zhou J."/>
            <person name="Mallon E."/>
            <person name="Orsini L."/>
        </authorList>
    </citation>
    <scope>NUCLEOTIDE SEQUENCE [LARGE SCALE GENOMIC DNA]</scope>
    <source>
        <strain evidence="2">LRV0_1</strain>
    </source>
</reference>
<dbReference type="EMBL" id="JAOYFB010000004">
    <property type="protein sequence ID" value="KAK4014658.1"/>
    <property type="molecule type" value="Genomic_DNA"/>
</dbReference>
<feature type="region of interest" description="Disordered" evidence="1">
    <location>
        <begin position="259"/>
        <end position="296"/>
    </location>
</feature>
<name>A0ABQ9ZP16_9CRUS</name>
<dbReference type="Proteomes" id="UP001234178">
    <property type="component" value="Unassembled WGS sequence"/>
</dbReference>
<evidence type="ECO:0000256" key="1">
    <source>
        <dbReference type="SAM" id="MobiDB-lite"/>
    </source>
</evidence>
<comment type="caution">
    <text evidence="2">The sequence shown here is derived from an EMBL/GenBank/DDBJ whole genome shotgun (WGS) entry which is preliminary data.</text>
</comment>
<evidence type="ECO:0008006" key="4">
    <source>
        <dbReference type="Google" id="ProtNLM"/>
    </source>
</evidence>
<protein>
    <recommendedName>
        <fullName evidence="4">Transmembrane protein</fullName>
    </recommendedName>
</protein>
<gene>
    <name evidence="2" type="ORF">OUZ56_027175</name>
</gene>
<evidence type="ECO:0000313" key="2">
    <source>
        <dbReference type="EMBL" id="KAK4014658.1"/>
    </source>
</evidence>
<evidence type="ECO:0000313" key="3">
    <source>
        <dbReference type="Proteomes" id="UP001234178"/>
    </source>
</evidence>
<keyword evidence="3" id="KW-1185">Reference proteome</keyword>
<organism evidence="2 3">
    <name type="scientific">Daphnia magna</name>
    <dbReference type="NCBI Taxonomy" id="35525"/>
    <lineage>
        <taxon>Eukaryota</taxon>
        <taxon>Metazoa</taxon>
        <taxon>Ecdysozoa</taxon>
        <taxon>Arthropoda</taxon>
        <taxon>Crustacea</taxon>
        <taxon>Branchiopoda</taxon>
        <taxon>Diplostraca</taxon>
        <taxon>Cladocera</taxon>
        <taxon>Anomopoda</taxon>
        <taxon>Daphniidae</taxon>
        <taxon>Daphnia</taxon>
    </lineage>
</organism>
<sequence>MNRDNLAKIKCISIAVVLERELFKLIGAQPGVTELEEDQCHIFCRLGYLHWLRALFVITVECCSFVDACHLKTVKCPSSLWCQPLTTTISAAIGPSPVSQSTVNIITILAAFLINFSSCYCLPYKIKHENFSPHLRFVIVPLAAHIRPVATSSFFQFLLRCRLVFAPFSFRRRFVAASSSLRLRFVFASSSLRLRFVFATCSLPSSFFAGPGALFCPMVYMPWGGAVAMPLLRRKAVRQCTSRDFPLFDTLMDTRSVHSRNGLHQRVSPDLSTDKSHLGRNPSDSTRRKVETQPKGCTAWQPTVVELWVEEGQ</sequence>
<proteinExistence type="predicted"/>
<accession>A0ABQ9ZP16</accession>